<dbReference type="EMBL" id="JBHSYQ010000003">
    <property type="protein sequence ID" value="MFC6996467.1"/>
    <property type="molecule type" value="Genomic_DNA"/>
</dbReference>
<protein>
    <submittedName>
        <fullName evidence="2">SGNH/GDSL hydrolase family protein</fullName>
        <ecNumber evidence="2">3.1.-.-</ecNumber>
    </submittedName>
</protein>
<accession>A0ABW2DF37</accession>
<dbReference type="PANTHER" id="PTHR37834">
    <property type="entry name" value="GDSL-LIKE LIPASE/ACYLHYDROLASE DOMAIN PROTEIN (AFU_ORTHOLOGUE AFUA_2G00620)"/>
    <property type="match status" value="1"/>
</dbReference>
<dbReference type="InterPro" id="IPR040794">
    <property type="entry name" value="CE2_N"/>
</dbReference>
<dbReference type="Gene3D" id="2.60.120.260">
    <property type="entry name" value="Galactose-binding domain-like"/>
    <property type="match status" value="1"/>
</dbReference>
<dbReference type="SUPFAM" id="SSF52266">
    <property type="entry name" value="SGNH hydrolase"/>
    <property type="match status" value="1"/>
</dbReference>
<evidence type="ECO:0000259" key="1">
    <source>
        <dbReference type="Pfam" id="PF17996"/>
    </source>
</evidence>
<dbReference type="EC" id="3.1.-.-" evidence="2"/>
<comment type="caution">
    <text evidence="2">The sequence shown here is derived from an EMBL/GenBank/DDBJ whole genome shotgun (WGS) entry which is preliminary data.</text>
</comment>
<evidence type="ECO:0000313" key="2">
    <source>
        <dbReference type="EMBL" id="MFC6996467.1"/>
    </source>
</evidence>
<proteinExistence type="predicted"/>
<reference evidence="3" key="1">
    <citation type="journal article" date="2019" name="Int. J. Syst. Evol. Microbiol.">
        <title>The Global Catalogue of Microorganisms (GCM) 10K type strain sequencing project: providing services to taxonomists for standard genome sequencing and annotation.</title>
        <authorList>
            <consortium name="The Broad Institute Genomics Platform"/>
            <consortium name="The Broad Institute Genome Sequencing Center for Infectious Disease"/>
            <person name="Wu L."/>
            <person name="Ma J."/>
        </authorList>
    </citation>
    <scope>NUCLEOTIDE SEQUENCE [LARGE SCALE GENOMIC DNA]</scope>
    <source>
        <strain evidence="3">CGMCC 4.7393</strain>
    </source>
</reference>
<feature type="domain" description="Carbohydrate esterase 2 N-terminal" evidence="1">
    <location>
        <begin position="44"/>
        <end position="150"/>
    </location>
</feature>
<dbReference type="InterPro" id="IPR052762">
    <property type="entry name" value="PCW_deacetylase/CE"/>
</dbReference>
<evidence type="ECO:0000313" key="3">
    <source>
        <dbReference type="Proteomes" id="UP001596405"/>
    </source>
</evidence>
<keyword evidence="3" id="KW-1185">Reference proteome</keyword>
<dbReference type="PANTHER" id="PTHR37834:SF2">
    <property type="entry name" value="ESTERASE, SGNH HYDROLASE-TYPE"/>
    <property type="match status" value="1"/>
</dbReference>
<dbReference type="GO" id="GO:0016787">
    <property type="term" value="F:hydrolase activity"/>
    <property type="evidence" value="ECO:0007669"/>
    <property type="project" value="UniProtKB-KW"/>
</dbReference>
<dbReference type="Pfam" id="PF17996">
    <property type="entry name" value="CE2_N"/>
    <property type="match status" value="1"/>
</dbReference>
<keyword evidence="2" id="KW-0378">Hydrolase</keyword>
<dbReference type="RefSeq" id="WP_066625267.1">
    <property type="nucleotide sequence ID" value="NZ_JBHSYQ010000003.1"/>
</dbReference>
<dbReference type="InterPro" id="IPR037461">
    <property type="entry name" value="CtCE2-like_dom"/>
</dbReference>
<dbReference type="Proteomes" id="UP001596405">
    <property type="component" value="Unassembled WGS sequence"/>
</dbReference>
<dbReference type="Gene3D" id="3.40.50.1110">
    <property type="entry name" value="SGNH hydrolase"/>
    <property type="match status" value="1"/>
</dbReference>
<name>A0ABW2DF37_9BACT</name>
<dbReference type="CDD" id="cd01831">
    <property type="entry name" value="Endoglucanase_E_like"/>
    <property type="match status" value="1"/>
</dbReference>
<organism evidence="2 3">
    <name type="scientific">Rufibacter roseus</name>
    <dbReference type="NCBI Taxonomy" id="1567108"/>
    <lineage>
        <taxon>Bacteria</taxon>
        <taxon>Pseudomonadati</taxon>
        <taxon>Bacteroidota</taxon>
        <taxon>Cytophagia</taxon>
        <taxon>Cytophagales</taxon>
        <taxon>Hymenobacteraceae</taxon>
        <taxon>Rufibacter</taxon>
    </lineage>
</organism>
<gene>
    <name evidence="2" type="ORF">ACFQHR_02470</name>
</gene>
<sequence length="370" mass="41872">MLPRLHPSKLWTLTTCLLWGLLCINACAPSKKVLVSPHDERLTYMGRIGKPNEEKAVFYWPGTSVKINFEGTSLQAHLKDNTGKSYYNVILNGDSISLLQPDTVLRSYVLANNLAPGKHSVELFRRTEWDFGITDFHGFQLEKGAKVLPPDAPKNRKMVFYGNSITVGYAAEDYSGKDSPAGTNTNNYISYGALTARHFNAEYSCVCKSGIGIMISWGPVTMPEIYDRVNPTDPSSQWDFSQDKPDVVVVNLFQNDSWLVNRPDHAEFKRIFGTTKPTEEQIVQAYQNFIKTLRGHYPNAHIICALGNMDITREGSPWPNYVQQAAQGLNDKKIYTHFMPYKDTPGHPRVEEQKAMAQSLIQFIEENIKW</sequence>
<dbReference type="InterPro" id="IPR036514">
    <property type="entry name" value="SGNH_hydro_sf"/>
</dbReference>